<evidence type="ECO:0000313" key="3">
    <source>
        <dbReference type="Proteomes" id="UP000248975"/>
    </source>
</evidence>
<organism evidence="2 3">
    <name type="scientific">Cereibacter sphaeroides</name>
    <name type="common">Rhodobacter sphaeroides</name>
    <dbReference type="NCBI Taxonomy" id="1063"/>
    <lineage>
        <taxon>Bacteria</taxon>
        <taxon>Pseudomonadati</taxon>
        <taxon>Pseudomonadota</taxon>
        <taxon>Alphaproteobacteria</taxon>
        <taxon>Rhodobacterales</taxon>
        <taxon>Paracoccaceae</taxon>
        <taxon>Cereibacter</taxon>
    </lineage>
</organism>
<accession>A0A2W5S873</accession>
<dbReference type="Proteomes" id="UP000248975">
    <property type="component" value="Unassembled WGS sequence"/>
</dbReference>
<name>A0A2W5S873_CERSP</name>
<comment type="caution">
    <text evidence="2">The sequence shown here is derived from an EMBL/GenBank/DDBJ whole genome shotgun (WGS) entry which is preliminary data.</text>
</comment>
<sequence>MKTVLVVDGADNCAYDHFEASDQLFAALFPGEGQDIEFIEDFWDRRPSKSVREDFKRLWENPISKSEVAGIHGVLFFGLLHKKAYYPNKRDSDLDGTGRPWRTGAISKLS</sequence>
<feature type="region of interest" description="Disordered" evidence="1">
    <location>
        <begin position="88"/>
        <end position="110"/>
    </location>
</feature>
<evidence type="ECO:0000313" key="2">
    <source>
        <dbReference type="EMBL" id="PZQ99168.1"/>
    </source>
</evidence>
<evidence type="ECO:0000256" key="1">
    <source>
        <dbReference type="SAM" id="MobiDB-lite"/>
    </source>
</evidence>
<protein>
    <submittedName>
        <fullName evidence="2">Uncharacterized protein</fullName>
    </submittedName>
</protein>
<dbReference type="AlphaFoldDB" id="A0A2W5S873"/>
<gene>
    <name evidence="2" type="ORF">DI533_00205</name>
</gene>
<reference evidence="2 3" key="1">
    <citation type="submission" date="2017-08" db="EMBL/GenBank/DDBJ databases">
        <title>Infants hospitalized years apart are colonized by the same room-sourced microbial strains.</title>
        <authorList>
            <person name="Brooks B."/>
            <person name="Olm M.R."/>
            <person name="Firek B.A."/>
            <person name="Baker R."/>
            <person name="Thomas B.C."/>
            <person name="Morowitz M.J."/>
            <person name="Banfield J.F."/>
        </authorList>
    </citation>
    <scope>NUCLEOTIDE SEQUENCE [LARGE SCALE GENOMIC DNA]</scope>
    <source>
        <strain evidence="2">S2_003_000_R2_11</strain>
    </source>
</reference>
<proteinExistence type="predicted"/>
<dbReference type="EMBL" id="QFQS01000001">
    <property type="protein sequence ID" value="PZQ99168.1"/>
    <property type="molecule type" value="Genomic_DNA"/>
</dbReference>